<dbReference type="RefSeq" id="XP_012050792.1">
    <property type="nucleotide sequence ID" value="XM_012195402.1"/>
</dbReference>
<dbReference type="EMBL" id="CP003826">
    <property type="protein sequence ID" value="AFR95854.1"/>
    <property type="molecule type" value="Genomic_DNA"/>
</dbReference>
<dbReference type="HOGENOM" id="CLU_1731387_0_0_1"/>
<evidence type="ECO:0000313" key="2">
    <source>
        <dbReference type="Proteomes" id="UP000010091"/>
    </source>
</evidence>
<dbReference type="VEuPathDB" id="FungiDB:CNAG_07658"/>
<gene>
    <name evidence="1" type="ORF">CNAG_07658</name>
</gene>
<dbReference type="KEGG" id="cng:CNAG_07658"/>
<proteinExistence type="predicted"/>
<dbReference type="AlphaFoldDB" id="J9VTA6"/>
<reference evidence="1 2" key="1">
    <citation type="journal article" date="2014" name="PLoS Genet.">
        <title>Analysis of the genome and transcriptome of Cryptococcus neoformans var. grubii reveals complex RNA expression and microevolution leading to virulence attenuation.</title>
        <authorList>
            <person name="Janbon G."/>
            <person name="Ormerod K.L."/>
            <person name="Paulet D."/>
            <person name="Byrnes E.J.III."/>
            <person name="Yadav V."/>
            <person name="Chatterjee G."/>
            <person name="Mullapudi N."/>
            <person name="Hon C.C."/>
            <person name="Billmyre R.B."/>
            <person name="Brunel F."/>
            <person name="Bahn Y.S."/>
            <person name="Chen W."/>
            <person name="Chen Y."/>
            <person name="Chow E.W."/>
            <person name="Coppee J.Y."/>
            <person name="Floyd-Averette A."/>
            <person name="Gaillardin C."/>
            <person name="Gerik K.J."/>
            <person name="Goldberg J."/>
            <person name="Gonzalez-Hilarion S."/>
            <person name="Gujja S."/>
            <person name="Hamlin J.L."/>
            <person name="Hsueh Y.P."/>
            <person name="Ianiri G."/>
            <person name="Jones S."/>
            <person name="Kodira C.D."/>
            <person name="Kozubowski L."/>
            <person name="Lam W."/>
            <person name="Marra M."/>
            <person name="Mesner L.D."/>
            <person name="Mieczkowski P.A."/>
            <person name="Moyrand F."/>
            <person name="Nielsen K."/>
            <person name="Proux C."/>
            <person name="Rossignol T."/>
            <person name="Schein J.E."/>
            <person name="Sun S."/>
            <person name="Wollschlaeger C."/>
            <person name="Wood I.A."/>
            <person name="Zeng Q."/>
            <person name="Neuveglise C."/>
            <person name="Newlon C.S."/>
            <person name="Perfect J.R."/>
            <person name="Lodge J.K."/>
            <person name="Idnurm A."/>
            <person name="Stajich J.E."/>
            <person name="Kronstad J.W."/>
            <person name="Sanyal K."/>
            <person name="Heitman J."/>
            <person name="Fraser J.A."/>
            <person name="Cuomo C.A."/>
            <person name="Dietrich F.S."/>
        </authorList>
    </citation>
    <scope>NUCLEOTIDE SEQUENCE [LARGE SCALE GENOMIC DNA]</scope>
    <source>
        <strain evidence="2">H99 / ATCC 208821 / CBS 10515 / FGSC 9487</strain>
    </source>
</reference>
<accession>J9VTA6</accession>
<dbReference type="GeneID" id="23890482"/>
<protein>
    <submittedName>
        <fullName evidence="1">Uncharacterized protein</fullName>
    </submittedName>
</protein>
<sequence length="151" mass="17365">MPLLPYEAQRSVRGMCRAPSLPASYPYQNRHSKDRRRRLHWLQTFRLSHSVNQSMTITFSITRPQPAEGNELVKERDGIDGVYYIHDLPSQVVCAHFLVLYPTCGIQTTSNNRIRKAALLQQDVEMKASRDVRLVHFCGVLAVVALRRPFC</sequence>
<dbReference type="Proteomes" id="UP000010091">
    <property type="component" value="Chromosome 7"/>
</dbReference>
<name>J9VTA6_CRYN9</name>
<organism evidence="1 2">
    <name type="scientific">Cryptococcus neoformans (strain H99 / ATCC 208821 / CBS 10515 / FGSC 9487)</name>
    <name type="common">Cryptococcus neoformans var. grubii serotype A</name>
    <dbReference type="NCBI Taxonomy" id="235443"/>
    <lineage>
        <taxon>Eukaryota</taxon>
        <taxon>Fungi</taxon>
        <taxon>Dikarya</taxon>
        <taxon>Basidiomycota</taxon>
        <taxon>Agaricomycotina</taxon>
        <taxon>Tremellomycetes</taxon>
        <taxon>Tremellales</taxon>
        <taxon>Cryptococcaceae</taxon>
        <taxon>Cryptococcus</taxon>
        <taxon>Cryptococcus neoformans species complex</taxon>
    </lineage>
</organism>
<keyword evidence="2" id="KW-1185">Reference proteome</keyword>
<evidence type="ECO:0000313" key="1">
    <source>
        <dbReference type="EMBL" id="AFR95854.1"/>
    </source>
</evidence>